<keyword evidence="4" id="KW-1185">Reference proteome</keyword>
<evidence type="ECO:0000256" key="2">
    <source>
        <dbReference type="SAM" id="MobiDB-lite"/>
    </source>
</evidence>
<feature type="compositionally biased region" description="Low complexity" evidence="2">
    <location>
        <begin position="215"/>
        <end position="226"/>
    </location>
</feature>
<feature type="region of interest" description="Disordered" evidence="2">
    <location>
        <begin position="1"/>
        <end position="41"/>
    </location>
</feature>
<dbReference type="OrthoDB" id="2676650at2759"/>
<organism evidence="3 4">
    <name type="scientific">Paxillus involutus ATCC 200175</name>
    <dbReference type="NCBI Taxonomy" id="664439"/>
    <lineage>
        <taxon>Eukaryota</taxon>
        <taxon>Fungi</taxon>
        <taxon>Dikarya</taxon>
        <taxon>Basidiomycota</taxon>
        <taxon>Agaricomycotina</taxon>
        <taxon>Agaricomycetes</taxon>
        <taxon>Agaricomycetidae</taxon>
        <taxon>Boletales</taxon>
        <taxon>Paxilineae</taxon>
        <taxon>Paxillaceae</taxon>
        <taxon>Paxillus</taxon>
    </lineage>
</organism>
<feature type="compositionally biased region" description="Basic and acidic residues" evidence="2">
    <location>
        <begin position="19"/>
        <end position="41"/>
    </location>
</feature>
<reference evidence="4" key="2">
    <citation type="submission" date="2015-01" db="EMBL/GenBank/DDBJ databases">
        <title>Evolutionary Origins and Diversification of the Mycorrhizal Mutualists.</title>
        <authorList>
            <consortium name="DOE Joint Genome Institute"/>
            <consortium name="Mycorrhizal Genomics Consortium"/>
            <person name="Kohler A."/>
            <person name="Kuo A."/>
            <person name="Nagy L.G."/>
            <person name="Floudas D."/>
            <person name="Copeland A."/>
            <person name="Barry K.W."/>
            <person name="Cichocki N."/>
            <person name="Veneault-Fourrey C."/>
            <person name="LaButti K."/>
            <person name="Lindquist E.A."/>
            <person name="Lipzen A."/>
            <person name="Lundell T."/>
            <person name="Morin E."/>
            <person name="Murat C."/>
            <person name="Riley R."/>
            <person name="Ohm R."/>
            <person name="Sun H."/>
            <person name="Tunlid A."/>
            <person name="Henrissat B."/>
            <person name="Grigoriev I.V."/>
            <person name="Hibbett D.S."/>
            <person name="Martin F."/>
        </authorList>
    </citation>
    <scope>NUCLEOTIDE SEQUENCE [LARGE SCALE GENOMIC DNA]</scope>
    <source>
        <strain evidence="4">ATCC 200175</strain>
    </source>
</reference>
<dbReference type="EMBL" id="KN819384">
    <property type="protein sequence ID" value="KIJ11239.1"/>
    <property type="molecule type" value="Genomic_DNA"/>
</dbReference>
<protein>
    <submittedName>
        <fullName evidence="3">Uncharacterized protein</fullName>
    </submittedName>
</protein>
<accession>A0A0C9SSH9</accession>
<dbReference type="HOGENOM" id="CLU_086109_0_0_1"/>
<gene>
    <name evidence="3" type="ORF">PAXINDRAFT_157366</name>
</gene>
<feature type="compositionally biased region" description="Low complexity" evidence="2">
    <location>
        <begin position="1"/>
        <end position="17"/>
    </location>
</feature>
<proteinExistence type="predicted"/>
<dbReference type="Proteomes" id="UP000053647">
    <property type="component" value="Unassembled WGS sequence"/>
</dbReference>
<reference evidence="3 4" key="1">
    <citation type="submission" date="2014-06" db="EMBL/GenBank/DDBJ databases">
        <authorList>
            <consortium name="DOE Joint Genome Institute"/>
            <person name="Kuo A."/>
            <person name="Kohler A."/>
            <person name="Nagy L.G."/>
            <person name="Floudas D."/>
            <person name="Copeland A."/>
            <person name="Barry K.W."/>
            <person name="Cichocki N."/>
            <person name="Veneault-Fourrey C."/>
            <person name="LaButti K."/>
            <person name="Lindquist E.A."/>
            <person name="Lipzen A."/>
            <person name="Lundell T."/>
            <person name="Morin E."/>
            <person name="Murat C."/>
            <person name="Sun H."/>
            <person name="Tunlid A."/>
            <person name="Henrissat B."/>
            <person name="Grigoriev I.V."/>
            <person name="Hibbett D.S."/>
            <person name="Martin F."/>
            <person name="Nordberg H.P."/>
            <person name="Cantor M.N."/>
            <person name="Hua S.X."/>
        </authorList>
    </citation>
    <scope>NUCLEOTIDE SEQUENCE [LARGE SCALE GENOMIC DNA]</scope>
    <source>
        <strain evidence="3 4">ATCC 200175</strain>
    </source>
</reference>
<name>A0A0C9SSH9_PAXIN</name>
<feature type="compositionally biased region" description="Basic and acidic residues" evidence="2">
    <location>
        <begin position="233"/>
        <end position="244"/>
    </location>
</feature>
<dbReference type="AlphaFoldDB" id="A0A0C9SSH9"/>
<sequence>MHYTSTAPTSSPAPLSAVLRREKVKEARGSEQEARSKRTEEGQFLMNQRFQPYKRRKAPPPLELRFAMRSLGHSSVTDIDFEDIVEGKHIFERGLSTLSPNVIKMAYRAQLATKQCILSRINTTLAELDATEKRSDFLRAVKEEHEKELSVVSEELQCVKDVVVGQGIDIDDHIAFSHAVYAEELVALTMSDMQLHQLSMIQGRQMVFGGDNDKSSSSSDVSTSDSSEVDPTDLDRYDDVKYDE</sequence>
<evidence type="ECO:0000313" key="4">
    <source>
        <dbReference type="Proteomes" id="UP000053647"/>
    </source>
</evidence>
<evidence type="ECO:0000256" key="1">
    <source>
        <dbReference type="SAM" id="Coils"/>
    </source>
</evidence>
<keyword evidence="1" id="KW-0175">Coiled coil</keyword>
<evidence type="ECO:0000313" key="3">
    <source>
        <dbReference type="EMBL" id="KIJ11239.1"/>
    </source>
</evidence>
<feature type="coiled-coil region" evidence="1">
    <location>
        <begin position="128"/>
        <end position="162"/>
    </location>
</feature>
<feature type="region of interest" description="Disordered" evidence="2">
    <location>
        <begin position="209"/>
        <end position="244"/>
    </location>
</feature>